<evidence type="ECO:0000313" key="2">
    <source>
        <dbReference type="Proteomes" id="UP001430356"/>
    </source>
</evidence>
<proteinExistence type="predicted"/>
<dbReference type="AlphaFoldDB" id="A0AAW0EVY3"/>
<name>A0AAW0EVY3_9TRYP</name>
<dbReference type="EMBL" id="JAECZO010000089">
    <property type="protein sequence ID" value="KAK7196923.1"/>
    <property type="molecule type" value="Genomic_DNA"/>
</dbReference>
<accession>A0AAW0EVY3</accession>
<reference evidence="1 2" key="1">
    <citation type="journal article" date="2021" name="MBio">
        <title>A New Model Trypanosomatid, Novymonas esmeraldas: Genomic Perception of Its 'Candidatus Pandoraea novymonadis' Endosymbiont.</title>
        <authorList>
            <person name="Zakharova A."/>
            <person name="Saura A."/>
            <person name="Butenko A."/>
            <person name="Podesvova L."/>
            <person name="Warmusova S."/>
            <person name="Kostygov A.Y."/>
            <person name="Nenarokova A."/>
            <person name="Lukes J."/>
            <person name="Opperdoes F.R."/>
            <person name="Yurchenko V."/>
        </authorList>
    </citation>
    <scope>NUCLEOTIDE SEQUENCE [LARGE SCALE GENOMIC DNA]</scope>
    <source>
        <strain evidence="1 2">E262AT.01</strain>
    </source>
</reference>
<keyword evidence="2" id="KW-1185">Reference proteome</keyword>
<comment type="caution">
    <text evidence="1">The sequence shown here is derived from an EMBL/GenBank/DDBJ whole genome shotgun (WGS) entry which is preliminary data.</text>
</comment>
<dbReference type="Proteomes" id="UP001430356">
    <property type="component" value="Unassembled WGS sequence"/>
</dbReference>
<evidence type="ECO:0000313" key="1">
    <source>
        <dbReference type="EMBL" id="KAK7196923.1"/>
    </source>
</evidence>
<sequence>MSNETLAGGWLADADGLVCTAAPASASPATPRLTHAASQLPIDGAAAAEDPTPYVLTAQQLDALSATAYLVGSPLQRQQPVGSEVTDPALLVAATLLQHGVDPERIIELIKSRHDNSV</sequence>
<protein>
    <submittedName>
        <fullName evidence="1">Uncharacterized protein</fullName>
    </submittedName>
</protein>
<gene>
    <name evidence="1" type="ORF">NESM_000634400</name>
</gene>
<organism evidence="1 2">
    <name type="scientific">Novymonas esmeraldas</name>
    <dbReference type="NCBI Taxonomy" id="1808958"/>
    <lineage>
        <taxon>Eukaryota</taxon>
        <taxon>Discoba</taxon>
        <taxon>Euglenozoa</taxon>
        <taxon>Kinetoplastea</taxon>
        <taxon>Metakinetoplastina</taxon>
        <taxon>Trypanosomatida</taxon>
        <taxon>Trypanosomatidae</taxon>
        <taxon>Novymonas</taxon>
    </lineage>
</organism>